<name>A0A0V0R1N8_PSEPJ</name>
<accession>A0A0V0R1N8</accession>
<sequence>MEVELKYTQIQDNYLDQEIEKQQIYFEEFNFENSQIQNKQKQGKFLDNEQLIQQEFKQKIKKNNETFLGCEENTENLDNKNFQTNQQQIIEQKNNQIQEQNYKSLLTLNIQCMQNLIQSTFIEGTQLIDQNWIDSQINNIREQQQKFNQDIKKNNIKSQNPFNPRCLEFSMQFAQDVNKHLILKNVYPKLKFNQRKQKYIELKQTLKIQLSNENQQQNYGIFQKNDSIQKNNKPESQEYNQKYKNQESSIKMFKHILIQFVIQKYKQHFLSQNEKDDNNIFNNNNLTTKNINIFNTQQEEQEIRQKISQINLNFNEIDQQKENLCKNFAFSMEVFQFFVTIIKKLKFETQKYCLNVRDIGRKISHFIAIELLIQLFPSFFPNVSQNYYQSLTQYQIPNDIYKNRFIIKK</sequence>
<dbReference type="EMBL" id="LDAU01000063">
    <property type="protein sequence ID" value="KRX08452.1"/>
    <property type="molecule type" value="Genomic_DNA"/>
</dbReference>
<dbReference type="AlphaFoldDB" id="A0A0V0R1N8"/>
<organism evidence="1 2">
    <name type="scientific">Pseudocohnilembus persalinus</name>
    <name type="common">Ciliate</name>
    <dbReference type="NCBI Taxonomy" id="266149"/>
    <lineage>
        <taxon>Eukaryota</taxon>
        <taxon>Sar</taxon>
        <taxon>Alveolata</taxon>
        <taxon>Ciliophora</taxon>
        <taxon>Intramacronucleata</taxon>
        <taxon>Oligohymenophorea</taxon>
        <taxon>Scuticociliatia</taxon>
        <taxon>Philasterida</taxon>
        <taxon>Pseudocohnilembidae</taxon>
        <taxon>Pseudocohnilembus</taxon>
    </lineage>
</organism>
<evidence type="ECO:0000313" key="2">
    <source>
        <dbReference type="Proteomes" id="UP000054937"/>
    </source>
</evidence>
<dbReference type="InParanoid" id="A0A0V0R1N8"/>
<evidence type="ECO:0000313" key="1">
    <source>
        <dbReference type="EMBL" id="KRX08452.1"/>
    </source>
</evidence>
<proteinExistence type="predicted"/>
<reference evidence="1 2" key="1">
    <citation type="journal article" date="2015" name="Sci. Rep.">
        <title>Genome of the facultative scuticociliatosis pathogen Pseudocohnilembus persalinus provides insight into its virulence through horizontal gene transfer.</title>
        <authorList>
            <person name="Xiong J."/>
            <person name="Wang G."/>
            <person name="Cheng J."/>
            <person name="Tian M."/>
            <person name="Pan X."/>
            <person name="Warren A."/>
            <person name="Jiang C."/>
            <person name="Yuan D."/>
            <person name="Miao W."/>
        </authorList>
    </citation>
    <scope>NUCLEOTIDE SEQUENCE [LARGE SCALE GENOMIC DNA]</scope>
    <source>
        <strain evidence="1">36N120E</strain>
    </source>
</reference>
<gene>
    <name evidence="1" type="ORF">PPERSA_12933</name>
</gene>
<comment type="caution">
    <text evidence="1">The sequence shown here is derived from an EMBL/GenBank/DDBJ whole genome shotgun (WGS) entry which is preliminary data.</text>
</comment>
<dbReference type="Proteomes" id="UP000054937">
    <property type="component" value="Unassembled WGS sequence"/>
</dbReference>
<keyword evidence="2" id="KW-1185">Reference proteome</keyword>
<protein>
    <submittedName>
        <fullName evidence="1">Uncharacterized protein</fullName>
    </submittedName>
</protein>